<evidence type="ECO:0000313" key="2">
    <source>
        <dbReference type="EMBL" id="CAB4140793.1"/>
    </source>
</evidence>
<sequence>MGKSRSKDFSRSNQWDDYDDGDYGDYRDTERRRKEKRMKNLIRSKNVDQLMDMDEEEVNWNRR</sequence>
<feature type="region of interest" description="Disordered" evidence="1">
    <location>
        <begin position="1"/>
        <end position="36"/>
    </location>
</feature>
<evidence type="ECO:0000256" key="1">
    <source>
        <dbReference type="SAM" id="MobiDB-lite"/>
    </source>
</evidence>
<dbReference type="EMBL" id="LR796380">
    <property type="protein sequence ID" value="CAB4140793.1"/>
    <property type="molecule type" value="Genomic_DNA"/>
</dbReference>
<gene>
    <name evidence="2" type="ORF">UFOVP395_128</name>
</gene>
<proteinExistence type="predicted"/>
<organism evidence="2">
    <name type="scientific">uncultured Caudovirales phage</name>
    <dbReference type="NCBI Taxonomy" id="2100421"/>
    <lineage>
        <taxon>Viruses</taxon>
        <taxon>Duplodnaviria</taxon>
        <taxon>Heunggongvirae</taxon>
        <taxon>Uroviricota</taxon>
        <taxon>Caudoviricetes</taxon>
        <taxon>Peduoviridae</taxon>
        <taxon>Maltschvirus</taxon>
        <taxon>Maltschvirus maltsch</taxon>
    </lineage>
</organism>
<reference evidence="2" key="1">
    <citation type="submission" date="2020-04" db="EMBL/GenBank/DDBJ databases">
        <authorList>
            <person name="Chiriac C."/>
            <person name="Salcher M."/>
            <person name="Ghai R."/>
            <person name="Kavagutti S V."/>
        </authorList>
    </citation>
    <scope>NUCLEOTIDE SEQUENCE</scope>
</reference>
<accession>A0A6J5M5L1</accession>
<name>A0A6J5M5L1_9CAUD</name>
<feature type="compositionally biased region" description="Basic and acidic residues" evidence="1">
    <location>
        <begin position="1"/>
        <end position="10"/>
    </location>
</feature>
<protein>
    <submittedName>
        <fullName evidence="2">Uncharacterized protein</fullName>
    </submittedName>
</protein>